<organism evidence="1 2">
    <name type="scientific">Shewanella piezotolerans (strain WP3 / JCM 13877)</name>
    <dbReference type="NCBI Taxonomy" id="225849"/>
    <lineage>
        <taxon>Bacteria</taxon>
        <taxon>Pseudomonadati</taxon>
        <taxon>Pseudomonadota</taxon>
        <taxon>Gammaproteobacteria</taxon>
        <taxon>Alteromonadales</taxon>
        <taxon>Shewanellaceae</taxon>
        <taxon>Shewanella</taxon>
    </lineage>
</organism>
<dbReference type="STRING" id="225849.swp_3535"/>
<evidence type="ECO:0000313" key="2">
    <source>
        <dbReference type="Proteomes" id="UP000000753"/>
    </source>
</evidence>
<dbReference type="KEGG" id="swp:swp_3535"/>
<sequence>MFSFFKRKSPTEKFGVELVEHYLGCAETAIHAIGHITPNYFKQNAASDIDNYLYSLGFSKTELHMFRLAFVMCSVQLTLILLKSISISRSSINKVESGACKRIHEVTEHLGVELKSCDYIPEIKRIISSNTLLSNQRLFFPDKNPESEDGIFYQLAEYLYHSFLSSNTKLSSAWVNNKSLYVLGVGNGFRYCNEIAKGLYEKKNF</sequence>
<dbReference type="RefSeq" id="WP_020913574.1">
    <property type="nucleotide sequence ID" value="NC_011566.1"/>
</dbReference>
<gene>
    <name evidence="1" type="ordered locus">swp_3535</name>
</gene>
<evidence type="ECO:0000313" key="1">
    <source>
        <dbReference type="EMBL" id="ACJ30227.1"/>
    </source>
</evidence>
<dbReference type="EMBL" id="CP000472">
    <property type="protein sequence ID" value="ACJ30227.1"/>
    <property type="molecule type" value="Genomic_DNA"/>
</dbReference>
<dbReference type="Proteomes" id="UP000000753">
    <property type="component" value="Chromosome"/>
</dbReference>
<name>B8CQ97_SHEPW</name>
<dbReference type="AlphaFoldDB" id="B8CQ97"/>
<dbReference type="HOGENOM" id="CLU_1336758_0_0_6"/>
<reference evidence="1 2" key="1">
    <citation type="journal article" date="2008" name="PLoS ONE">
        <title>Environmental adaptation: genomic analysis of the piezotolerant and psychrotolerant deep-sea iron reducing bacterium Shewanella piezotolerans WP3.</title>
        <authorList>
            <person name="Wang F."/>
            <person name="Wang J."/>
            <person name="Jian H."/>
            <person name="Zhang B."/>
            <person name="Li S."/>
            <person name="Wang F."/>
            <person name="Zeng X."/>
            <person name="Gao L."/>
            <person name="Bartlett D.H."/>
            <person name="Yu J."/>
            <person name="Hu S."/>
            <person name="Xiao X."/>
        </authorList>
    </citation>
    <scope>NUCLEOTIDE SEQUENCE [LARGE SCALE GENOMIC DNA]</scope>
    <source>
        <strain evidence="2">WP3 / JCM 13877</strain>
    </source>
</reference>
<keyword evidence="2" id="KW-1185">Reference proteome</keyword>
<accession>B8CQ97</accession>
<protein>
    <submittedName>
        <fullName evidence="1">Uncharacterized protein</fullName>
    </submittedName>
</protein>
<proteinExistence type="predicted"/>